<dbReference type="PROSITE" id="PS51030">
    <property type="entry name" value="NUCLEAR_REC_DBD_2"/>
    <property type="match status" value="1"/>
</dbReference>
<organism evidence="11 12">
    <name type="scientific">Macrostomum lignano</name>
    <dbReference type="NCBI Taxonomy" id="282301"/>
    <lineage>
        <taxon>Eukaryota</taxon>
        <taxon>Metazoa</taxon>
        <taxon>Spiralia</taxon>
        <taxon>Lophotrochozoa</taxon>
        <taxon>Platyhelminthes</taxon>
        <taxon>Rhabditophora</taxon>
        <taxon>Macrostomorpha</taxon>
        <taxon>Macrostomida</taxon>
        <taxon>Macrostomidae</taxon>
        <taxon>Macrostomum</taxon>
    </lineage>
</organism>
<proteinExistence type="predicted"/>
<evidence type="ECO:0000313" key="12">
    <source>
        <dbReference type="WBParaSite" id="maker-uti_cns_0010080-snap-gene-0.3-mRNA-1"/>
    </source>
</evidence>
<evidence type="ECO:0000256" key="4">
    <source>
        <dbReference type="ARBA" id="ARBA00023015"/>
    </source>
</evidence>
<dbReference type="WBParaSite" id="maker-uti_cns_0010080-snap-gene-0.3-mRNA-1">
    <property type="protein sequence ID" value="maker-uti_cns_0010080-snap-gene-0.3-mRNA-1"/>
    <property type="gene ID" value="maker-uti_cns_0010080-snap-gene-0.3"/>
</dbReference>
<evidence type="ECO:0000256" key="7">
    <source>
        <dbReference type="ARBA" id="ARBA00023170"/>
    </source>
</evidence>
<keyword evidence="6" id="KW-0804">Transcription</keyword>
<keyword evidence="11" id="KW-1185">Reference proteome</keyword>
<protein>
    <submittedName>
        <fullName evidence="12">Nuclear receptor domain-containing protein</fullName>
    </submittedName>
</protein>
<evidence type="ECO:0000259" key="10">
    <source>
        <dbReference type="PROSITE" id="PS51843"/>
    </source>
</evidence>
<dbReference type="PROSITE" id="PS51843">
    <property type="entry name" value="NR_LBD"/>
    <property type="match status" value="1"/>
</dbReference>
<feature type="domain" description="Nuclear receptor" evidence="9">
    <location>
        <begin position="1"/>
        <end position="66"/>
    </location>
</feature>
<dbReference type="InterPro" id="IPR035500">
    <property type="entry name" value="NHR-like_dom_sf"/>
</dbReference>
<dbReference type="InterPro" id="IPR050274">
    <property type="entry name" value="Nuclear_hormone_rcpt_NR2"/>
</dbReference>
<keyword evidence="8" id="KW-0539">Nucleus</keyword>
<dbReference type="InterPro" id="IPR001723">
    <property type="entry name" value="Nuclear_hrmn_rcpt"/>
</dbReference>
<name>A0A1I8I5P6_9PLAT</name>
<keyword evidence="1" id="KW-0479">Metal-binding</keyword>
<dbReference type="AlphaFoldDB" id="A0A1I8I5P6"/>
<dbReference type="Gene3D" id="1.10.565.10">
    <property type="entry name" value="Retinoid X Receptor"/>
    <property type="match status" value="1"/>
</dbReference>
<evidence type="ECO:0000256" key="1">
    <source>
        <dbReference type="ARBA" id="ARBA00022723"/>
    </source>
</evidence>
<dbReference type="FunFam" id="3.30.50.10:FF:000120">
    <property type="entry name" value="Nuclear receptor subfamily 2 group E member 3"/>
    <property type="match status" value="1"/>
</dbReference>
<dbReference type="InterPro" id="IPR000536">
    <property type="entry name" value="Nucl_hrmn_rcpt_lig-bd"/>
</dbReference>
<dbReference type="Gene3D" id="3.30.50.10">
    <property type="entry name" value="Erythroid Transcription Factor GATA-1, subunit A"/>
    <property type="match status" value="1"/>
</dbReference>
<keyword evidence="4" id="KW-0805">Transcription regulation</keyword>
<keyword evidence="5" id="KW-0238">DNA-binding</keyword>
<evidence type="ECO:0000259" key="9">
    <source>
        <dbReference type="PROSITE" id="PS51030"/>
    </source>
</evidence>
<dbReference type="Pfam" id="PF00105">
    <property type="entry name" value="zf-C4"/>
    <property type="match status" value="1"/>
</dbReference>
<sequence length="242" mass="26455">SGKHYGILACNGCSGFFKRSVRRKLIYRCQAGTGTCIIDKAHRNQCQACRLKKCLQMGMNKDAVQNERQPRNSSQVRNEQLLLDASAGFDSSSAAAAAAVAAAAAAAASGMWSLPLEASPLVPPSESPAAGRETAKLGELVQRFRLMSVDPAEFACLKAVCLFRTDARGMKDPAQVEALQDHAQLMLHQHTRLQHPAQPTRFGKLLLMLPSVKICSHERLERAFFGQAITNIERLLTDMFKC</sequence>
<dbReference type="Pfam" id="PF00104">
    <property type="entry name" value="Hormone_recep"/>
    <property type="match status" value="1"/>
</dbReference>
<dbReference type="SUPFAM" id="SSF57716">
    <property type="entry name" value="Glucocorticoid receptor-like (DNA-binding domain)"/>
    <property type="match status" value="1"/>
</dbReference>
<dbReference type="InterPro" id="IPR001628">
    <property type="entry name" value="Znf_hrmn_rcpt"/>
</dbReference>
<dbReference type="GO" id="GO:0003700">
    <property type="term" value="F:DNA-binding transcription factor activity"/>
    <property type="evidence" value="ECO:0007669"/>
    <property type="project" value="InterPro"/>
</dbReference>
<keyword evidence="3" id="KW-0862">Zinc</keyword>
<evidence type="ECO:0000256" key="6">
    <source>
        <dbReference type="ARBA" id="ARBA00023163"/>
    </source>
</evidence>
<reference evidence="12" key="1">
    <citation type="submission" date="2016-11" db="UniProtKB">
        <authorList>
            <consortium name="WormBaseParasite"/>
        </authorList>
    </citation>
    <scope>IDENTIFICATION</scope>
</reference>
<keyword evidence="2" id="KW-0863">Zinc-finger</keyword>
<evidence type="ECO:0000256" key="2">
    <source>
        <dbReference type="ARBA" id="ARBA00022771"/>
    </source>
</evidence>
<accession>A0A1I8I5P6</accession>
<dbReference type="SUPFAM" id="SSF48508">
    <property type="entry name" value="Nuclear receptor ligand-binding domain"/>
    <property type="match status" value="1"/>
</dbReference>
<dbReference type="PRINTS" id="PR00047">
    <property type="entry name" value="STROIDFINGER"/>
</dbReference>
<dbReference type="SMART" id="SM00430">
    <property type="entry name" value="HOLI"/>
    <property type="match status" value="1"/>
</dbReference>
<dbReference type="GO" id="GO:0043565">
    <property type="term" value="F:sequence-specific DNA binding"/>
    <property type="evidence" value="ECO:0007669"/>
    <property type="project" value="InterPro"/>
</dbReference>
<dbReference type="Proteomes" id="UP000095280">
    <property type="component" value="Unplaced"/>
</dbReference>
<dbReference type="PANTHER" id="PTHR24083">
    <property type="entry name" value="NUCLEAR HORMONE RECEPTOR"/>
    <property type="match status" value="1"/>
</dbReference>
<dbReference type="PRINTS" id="PR00398">
    <property type="entry name" value="STRDHORMONER"/>
</dbReference>
<dbReference type="InterPro" id="IPR013088">
    <property type="entry name" value="Znf_NHR/GATA"/>
</dbReference>
<evidence type="ECO:0000256" key="5">
    <source>
        <dbReference type="ARBA" id="ARBA00023125"/>
    </source>
</evidence>
<feature type="domain" description="NR LBD" evidence="10">
    <location>
        <begin position="1"/>
        <end position="242"/>
    </location>
</feature>
<evidence type="ECO:0000256" key="3">
    <source>
        <dbReference type="ARBA" id="ARBA00022833"/>
    </source>
</evidence>
<keyword evidence="7" id="KW-0675">Receptor</keyword>
<dbReference type="SMART" id="SM00399">
    <property type="entry name" value="ZnF_C4"/>
    <property type="match status" value="1"/>
</dbReference>
<dbReference type="GO" id="GO:0008270">
    <property type="term" value="F:zinc ion binding"/>
    <property type="evidence" value="ECO:0007669"/>
    <property type="project" value="UniProtKB-KW"/>
</dbReference>
<evidence type="ECO:0000256" key="8">
    <source>
        <dbReference type="ARBA" id="ARBA00023242"/>
    </source>
</evidence>
<evidence type="ECO:0000313" key="11">
    <source>
        <dbReference type="Proteomes" id="UP000095280"/>
    </source>
</evidence>